<dbReference type="InterPro" id="IPR011971">
    <property type="entry name" value="CHP02284"/>
</dbReference>
<dbReference type="Gene3D" id="1.20.1260.10">
    <property type="match status" value="1"/>
</dbReference>
<dbReference type="Proteomes" id="UP000321479">
    <property type="component" value="Chromosome"/>
</dbReference>
<name>A0A5B8UX14_9SPHI</name>
<dbReference type="Pfam" id="PF09537">
    <property type="entry name" value="DUF2383"/>
    <property type="match status" value="1"/>
</dbReference>
<gene>
    <name evidence="2" type="ORF">FRZ54_14095</name>
</gene>
<dbReference type="AlphaFoldDB" id="A0A5B8UX14"/>
<organism evidence="2 3">
    <name type="scientific">Mucilaginibacter ginsenosidivorans</name>
    <dbReference type="NCBI Taxonomy" id="398053"/>
    <lineage>
        <taxon>Bacteria</taxon>
        <taxon>Pseudomonadati</taxon>
        <taxon>Bacteroidota</taxon>
        <taxon>Sphingobacteriia</taxon>
        <taxon>Sphingobacteriales</taxon>
        <taxon>Sphingobacteriaceae</taxon>
        <taxon>Mucilaginibacter</taxon>
    </lineage>
</organism>
<dbReference type="KEGG" id="mgin:FRZ54_14095"/>
<feature type="domain" description="DUF2383" evidence="1">
    <location>
        <begin position="7"/>
        <end position="119"/>
    </location>
</feature>
<proteinExistence type="predicted"/>
<dbReference type="OrthoDB" id="282393at2"/>
<sequence>METTKETLELLNDLVLINNDRIEGFERAIKELKESGEGLNLEPVFLKFIDDSRRYKMEIGTEIQALGKDIEQGTSASGKLHRAWIAVKETFTGHDLHSLLEECERGEDAIKKAYEDALMGEVLPAYVIDLLDAQLQGILEAHDEIKTMRDSVPH</sequence>
<accession>A0A5B8UX14</accession>
<protein>
    <submittedName>
        <fullName evidence="2">PA2169 family four-helix-bundle protein</fullName>
    </submittedName>
</protein>
<reference evidence="2 3" key="1">
    <citation type="journal article" date="2017" name="Curr. Microbiol.">
        <title>Mucilaginibacter ginsenosidivorans sp. nov., Isolated from Soil of Ginseng Field.</title>
        <authorList>
            <person name="Kim M.M."/>
            <person name="Siddiqi M.Z."/>
            <person name="Im W.T."/>
        </authorList>
    </citation>
    <scope>NUCLEOTIDE SEQUENCE [LARGE SCALE GENOMIC DNA]</scope>
    <source>
        <strain evidence="2 3">Gsoil 3017</strain>
    </source>
</reference>
<dbReference type="InterPro" id="IPR019052">
    <property type="entry name" value="DUF2383"/>
</dbReference>
<evidence type="ECO:0000313" key="2">
    <source>
        <dbReference type="EMBL" id="QEC63660.1"/>
    </source>
</evidence>
<evidence type="ECO:0000313" key="3">
    <source>
        <dbReference type="Proteomes" id="UP000321479"/>
    </source>
</evidence>
<dbReference type="InterPro" id="IPR016920">
    <property type="entry name" value="UCP029477"/>
</dbReference>
<dbReference type="RefSeq" id="WP_147032234.1">
    <property type="nucleotide sequence ID" value="NZ_CP042436.1"/>
</dbReference>
<keyword evidence="3" id="KW-1185">Reference proteome</keyword>
<evidence type="ECO:0000259" key="1">
    <source>
        <dbReference type="Pfam" id="PF09537"/>
    </source>
</evidence>
<dbReference type="EMBL" id="CP042436">
    <property type="protein sequence ID" value="QEC63660.1"/>
    <property type="molecule type" value="Genomic_DNA"/>
</dbReference>
<dbReference type="InterPro" id="IPR012347">
    <property type="entry name" value="Ferritin-like"/>
</dbReference>
<dbReference type="NCBIfam" id="TIGR02284">
    <property type="entry name" value="PA2169 family four-helix-bundle protein"/>
    <property type="match status" value="1"/>
</dbReference>
<dbReference type="PIRSF" id="PIRSF029477">
    <property type="entry name" value="UCP029477"/>
    <property type="match status" value="1"/>
</dbReference>